<protein>
    <submittedName>
        <fullName evidence="1">Uncharacterized protein</fullName>
    </submittedName>
</protein>
<sequence length="599" mass="66750">MPDKILARMPAELQAHPHIRLLIAQHHSQHGRISDAVHWLAGVSQESVETVPSFSGIRRELLATLAGHSIDLTNSLAAILPSHEMEQARLAVAQVILQTVINSENDPDQFFFHLQKWTFLTPDRLHLRADIFAQMLIQLPAHMSADLLSTAFAYLVATRRWGEARTIADRLLAMPESVSDPVFAKALLAFAEEGDRSFAATASHVMAECSARLASDNPPAFRRSAAKLNGIEVRARKLRRELRPPEDFSAIGALAPTYSAKAADAGPHLYVGLFGQVRFGRYLLDPISTYLKSELQGFVERGGSLSFGVATWQDSGQRELQEADGYSFLQDLIPQPIADRLATYRLMSVRDAMPLIPTITNRLLDECRHTQVIDAETLRSQFDRDAFISIDSDATFLAEFGNRLTEVFGESTPLLNQGRMWNRIAAHRSLVKQAEENAGRPVTHALLIRSDLTGLAGPLGQHLESRILSGATNWGMFDHDPHATYIEGVGDRYMITDRVAFDRLMDGYELMRSIVAPGTAVDPAYRVRFFPHAHLRTILFEHGTEFHEILRSSIQFEIYRGRRTVEQLHAEIAQDAEKSSDKDLRNFFASLVASSAASA</sequence>
<accession>A0A494VYA0</accession>
<proteinExistence type="predicted"/>
<name>A0A494VYA0_9SPHN</name>
<organism evidence="1 2">
    <name type="scientific">Sphingobium amiense</name>
    <dbReference type="NCBI Taxonomy" id="135719"/>
    <lineage>
        <taxon>Bacteria</taxon>
        <taxon>Pseudomonadati</taxon>
        <taxon>Pseudomonadota</taxon>
        <taxon>Alphaproteobacteria</taxon>
        <taxon>Sphingomonadales</taxon>
        <taxon>Sphingomonadaceae</taxon>
        <taxon>Sphingobium</taxon>
    </lineage>
</organism>
<reference evidence="1 2" key="1">
    <citation type="submission" date="2018-05" db="EMBL/GenBank/DDBJ databases">
        <title>Complete Genome Sequence of the Nonylphenol-Degrading Bacterium Sphingobium amiense DSM 16289T.</title>
        <authorList>
            <person name="Ootsuka M."/>
            <person name="Nishizawa T."/>
            <person name="Ohta H."/>
        </authorList>
    </citation>
    <scope>NUCLEOTIDE SEQUENCE [LARGE SCALE GENOMIC DNA]</scope>
    <source>
        <strain evidence="1 2">DSM 16289</strain>
    </source>
</reference>
<evidence type="ECO:0000313" key="1">
    <source>
        <dbReference type="EMBL" id="BBD97373.1"/>
    </source>
</evidence>
<dbReference type="Proteomes" id="UP000279959">
    <property type="component" value="Chromosome"/>
</dbReference>
<keyword evidence="2" id="KW-1185">Reference proteome</keyword>
<dbReference type="EMBL" id="AP018664">
    <property type="protein sequence ID" value="BBD97373.1"/>
    <property type="molecule type" value="Genomic_DNA"/>
</dbReference>
<dbReference type="AlphaFoldDB" id="A0A494VYA0"/>
<dbReference type="KEGG" id="sami:SAMIE_1008740"/>
<gene>
    <name evidence="1" type="ORF">SAMIE_1008740</name>
</gene>
<evidence type="ECO:0000313" key="2">
    <source>
        <dbReference type="Proteomes" id="UP000279959"/>
    </source>
</evidence>